<keyword evidence="3" id="KW-1185">Reference proteome</keyword>
<feature type="transmembrane region" description="Helical" evidence="1">
    <location>
        <begin position="118"/>
        <end position="138"/>
    </location>
</feature>
<protein>
    <recommendedName>
        <fullName evidence="4">Nucleoside recognition protein</fullName>
    </recommendedName>
</protein>
<accession>A0A4Y8WI39</accession>
<gene>
    <name evidence="2" type="ORF">ELS82_05265</name>
</gene>
<keyword evidence="1" id="KW-1133">Transmembrane helix</keyword>
<comment type="caution">
    <text evidence="2">The sequence shown here is derived from an EMBL/GenBank/DDBJ whole genome shotgun (WGS) entry which is preliminary data.</text>
</comment>
<reference evidence="2 3" key="1">
    <citation type="submission" date="2019-01" db="EMBL/GenBank/DDBJ databases">
        <title>Vibrio BEI176 sp. nov, a marine bacterium isolated from China: eastern marignal seas.</title>
        <authorList>
            <person name="Li B."/>
        </authorList>
    </citation>
    <scope>NUCLEOTIDE SEQUENCE [LARGE SCALE GENOMIC DNA]</scope>
    <source>
        <strain evidence="2 3">BEI176</strain>
    </source>
</reference>
<feature type="transmembrane region" description="Helical" evidence="1">
    <location>
        <begin position="253"/>
        <end position="278"/>
    </location>
</feature>
<evidence type="ECO:0000313" key="2">
    <source>
        <dbReference type="EMBL" id="TFH92602.1"/>
    </source>
</evidence>
<feature type="transmembrane region" description="Helical" evidence="1">
    <location>
        <begin position="63"/>
        <end position="82"/>
    </location>
</feature>
<proteinExistence type="predicted"/>
<feature type="transmembrane region" description="Helical" evidence="1">
    <location>
        <begin position="177"/>
        <end position="194"/>
    </location>
</feature>
<dbReference type="EMBL" id="SATR01000005">
    <property type="protein sequence ID" value="TFH92602.1"/>
    <property type="molecule type" value="Genomic_DNA"/>
</dbReference>
<keyword evidence="1" id="KW-0472">Membrane</keyword>
<dbReference type="RefSeq" id="WP_134834530.1">
    <property type="nucleotide sequence ID" value="NZ_SATR01000005.1"/>
</dbReference>
<evidence type="ECO:0000256" key="1">
    <source>
        <dbReference type="SAM" id="Phobius"/>
    </source>
</evidence>
<evidence type="ECO:0008006" key="4">
    <source>
        <dbReference type="Google" id="ProtNLM"/>
    </source>
</evidence>
<dbReference type="AlphaFoldDB" id="A0A4Y8WI39"/>
<evidence type="ECO:0000313" key="3">
    <source>
        <dbReference type="Proteomes" id="UP000297753"/>
    </source>
</evidence>
<name>A0A4Y8WI39_9VIBR</name>
<dbReference type="Proteomes" id="UP000297753">
    <property type="component" value="Unassembled WGS sequence"/>
</dbReference>
<feature type="transmembrane region" description="Helical" evidence="1">
    <location>
        <begin position="223"/>
        <end position="241"/>
    </location>
</feature>
<feature type="transmembrane region" description="Helical" evidence="1">
    <location>
        <begin position="284"/>
        <end position="302"/>
    </location>
</feature>
<keyword evidence="1" id="KW-0812">Transmembrane</keyword>
<organism evidence="2 3">
    <name type="scientific">Vibrio ouci</name>
    <dbReference type="NCBI Taxonomy" id="2499078"/>
    <lineage>
        <taxon>Bacteria</taxon>
        <taxon>Pseudomonadati</taxon>
        <taxon>Pseudomonadota</taxon>
        <taxon>Gammaproteobacteria</taxon>
        <taxon>Vibrionales</taxon>
        <taxon>Vibrionaceae</taxon>
        <taxon>Vibrio</taxon>
    </lineage>
</organism>
<sequence>MDKVKRFFSQLFAEIIDVTWTLYKVMVPIIIVIKVVEEFGGIDILSQWLSPLMGIVGLPDEMGLVWATTLLTNIYAGLLVFMNSGVELTVAQASVLGSLMLIAHSLPIEAAIAKRAGVSMTVTLLLRLGGGLLFAWILHQTYQLGGMLDHQAQIIWSPEVVEQQSYFEWAWTQVENLIAIFVVISVLLFSLKLLKVLGIERLMAIALRPILKILGISREATNMTIVGITLGLSFGGGLLINEAKRGHIPARDVFTAIMLLNLVHSMIEDTILIMLIGADFTSIFWGRLIFGLLIVATLSRLLRGMTEETCHKYLYRPVKS</sequence>
<dbReference type="OrthoDB" id="9797308at2"/>